<dbReference type="PANTHER" id="PTHR34009:SF2">
    <property type="entry name" value="PROTEIN STAR"/>
    <property type="match status" value="1"/>
</dbReference>
<dbReference type="OrthoDB" id="938855at2"/>
<dbReference type="InterPro" id="IPR029063">
    <property type="entry name" value="SAM-dependent_MTases_sf"/>
</dbReference>
<keyword evidence="2" id="KW-0489">Methyltransferase</keyword>
<dbReference type="InterPro" id="IPR053202">
    <property type="entry name" value="EGF_Rcpt_Signaling_Reg"/>
</dbReference>
<dbReference type="InterPro" id="IPR006342">
    <property type="entry name" value="FkbM_mtfrase"/>
</dbReference>
<dbReference type="GO" id="GO:0008168">
    <property type="term" value="F:methyltransferase activity"/>
    <property type="evidence" value="ECO:0007669"/>
    <property type="project" value="UniProtKB-KW"/>
</dbReference>
<dbReference type="GO" id="GO:0005886">
    <property type="term" value="C:plasma membrane"/>
    <property type="evidence" value="ECO:0007669"/>
    <property type="project" value="TreeGrafter"/>
</dbReference>
<evidence type="ECO:0000313" key="2">
    <source>
        <dbReference type="EMBL" id="RDJ05539.1"/>
    </source>
</evidence>
<sequence length="277" mass="31530">MFNPTKLALSGMAAILKRVQGNTSLQTMLFNAVRLNRPQIADLIVNDDVSFLSYCLARRAWSRAQILQDLWVCFELYEMRGGYFVEFGSTNGLKNSNTWLLETKFGWSGILAEPNPIWHSELALNRIAHIDHRCVSSRSDTTVKFLATDFSDPELSSIVEFSGDDHFSEIRSRGTAIEVDTVSLGDLLNSYDAPDVINYLSVDTEGSELDILSAYGFDRRFDLISVENNPKTEQMIEELLRGKGYRRVYQQFSQWDGWYVSKELRKRQTIEVVAPAS</sequence>
<organism evidence="2 3">
    <name type="scientific">Rhizobium grahamii</name>
    <dbReference type="NCBI Taxonomy" id="1120045"/>
    <lineage>
        <taxon>Bacteria</taxon>
        <taxon>Pseudomonadati</taxon>
        <taxon>Pseudomonadota</taxon>
        <taxon>Alphaproteobacteria</taxon>
        <taxon>Hyphomicrobiales</taxon>
        <taxon>Rhizobiaceae</taxon>
        <taxon>Rhizobium/Agrobacterium group</taxon>
        <taxon>Rhizobium</taxon>
    </lineage>
</organism>
<dbReference type="SUPFAM" id="SSF53335">
    <property type="entry name" value="S-adenosyl-L-methionine-dependent methyltransferases"/>
    <property type="match status" value="1"/>
</dbReference>
<evidence type="ECO:0000313" key="3">
    <source>
        <dbReference type="Proteomes" id="UP000254939"/>
    </source>
</evidence>
<dbReference type="PANTHER" id="PTHR34009">
    <property type="entry name" value="PROTEIN STAR"/>
    <property type="match status" value="1"/>
</dbReference>
<proteinExistence type="predicted"/>
<dbReference type="RefSeq" id="WP_016557833.1">
    <property type="nucleotide sequence ID" value="NZ_KZ857266.1"/>
</dbReference>
<comment type="caution">
    <text evidence="2">The sequence shown here is derived from an EMBL/GenBank/DDBJ whole genome shotgun (WGS) entry which is preliminary data.</text>
</comment>
<dbReference type="EMBL" id="NAAC01000031">
    <property type="protein sequence ID" value="RDJ05539.1"/>
    <property type="molecule type" value="Genomic_DNA"/>
</dbReference>
<dbReference type="GO" id="GO:0032259">
    <property type="term" value="P:methylation"/>
    <property type="evidence" value="ECO:0007669"/>
    <property type="project" value="UniProtKB-KW"/>
</dbReference>
<dbReference type="Gene3D" id="3.40.50.150">
    <property type="entry name" value="Vaccinia Virus protein VP39"/>
    <property type="match status" value="1"/>
</dbReference>
<keyword evidence="2" id="KW-0808">Transferase</keyword>
<gene>
    <name evidence="2" type="ORF">B5K06_24000</name>
</gene>
<dbReference type="Pfam" id="PF05050">
    <property type="entry name" value="Methyltransf_21"/>
    <property type="match status" value="1"/>
</dbReference>
<accession>A0A370KI22</accession>
<name>A0A370KI22_9HYPH</name>
<protein>
    <submittedName>
        <fullName evidence="2">Methyltransferase</fullName>
    </submittedName>
</protein>
<evidence type="ECO:0000259" key="1">
    <source>
        <dbReference type="Pfam" id="PF05050"/>
    </source>
</evidence>
<dbReference type="GO" id="GO:0016197">
    <property type="term" value="P:endosomal transport"/>
    <property type="evidence" value="ECO:0007669"/>
    <property type="project" value="TreeGrafter"/>
</dbReference>
<dbReference type="GO" id="GO:0005737">
    <property type="term" value="C:cytoplasm"/>
    <property type="evidence" value="ECO:0007669"/>
    <property type="project" value="GOC"/>
</dbReference>
<feature type="domain" description="Methyltransferase FkbM" evidence="1">
    <location>
        <begin position="103"/>
        <end position="246"/>
    </location>
</feature>
<dbReference type="GO" id="GO:0006888">
    <property type="term" value="P:endoplasmic reticulum to Golgi vesicle-mediated transport"/>
    <property type="evidence" value="ECO:0007669"/>
    <property type="project" value="TreeGrafter"/>
</dbReference>
<reference evidence="2 3" key="1">
    <citation type="submission" date="2017-03" db="EMBL/GenBank/DDBJ databases">
        <title>Genome analysis of Rhizobial strains effectives or ineffectives for nitrogen fixation isolated from bean seeds.</title>
        <authorList>
            <person name="Peralta H."/>
            <person name="Aguilar-Vera A."/>
            <person name="Mora Y."/>
            <person name="Vargas-Lagunas C."/>
            <person name="Girard L."/>
            <person name="Mora J."/>
        </authorList>
    </citation>
    <scope>NUCLEOTIDE SEQUENCE [LARGE SCALE GENOMIC DNA]</scope>
    <source>
        <strain evidence="2 3">CCGM3</strain>
    </source>
</reference>
<dbReference type="AlphaFoldDB" id="A0A370KI22"/>
<dbReference type="Proteomes" id="UP000254939">
    <property type="component" value="Unassembled WGS sequence"/>
</dbReference>